<dbReference type="Proteomes" id="UP001610334">
    <property type="component" value="Unassembled WGS sequence"/>
</dbReference>
<proteinExistence type="predicted"/>
<protein>
    <submittedName>
        <fullName evidence="1">Uncharacterized protein</fullName>
    </submittedName>
</protein>
<evidence type="ECO:0000313" key="1">
    <source>
        <dbReference type="EMBL" id="KAL2801494.1"/>
    </source>
</evidence>
<dbReference type="EMBL" id="JBFXLT010000435">
    <property type="protein sequence ID" value="KAL2801494.1"/>
    <property type="molecule type" value="Genomic_DNA"/>
</dbReference>
<comment type="caution">
    <text evidence="1">The sequence shown here is derived from an EMBL/GenBank/DDBJ whole genome shotgun (WGS) entry which is preliminary data.</text>
</comment>
<sequence length="99" mass="11277">MAFVTTEPINPRNALIKRLIETDFQILEQRETANELARILIGDDSIADMDMNQVIQFLDSITKTSIDDFDDEEESDEETKVDPREYIGGLVSATCHKEI</sequence>
<reference evidence="1 2" key="1">
    <citation type="submission" date="2024-07" db="EMBL/GenBank/DDBJ databases">
        <title>Section-level genome sequencing and comparative genomics of Aspergillus sections Usti and Cavernicolus.</title>
        <authorList>
            <consortium name="Lawrence Berkeley National Laboratory"/>
            <person name="Nybo J.L."/>
            <person name="Vesth T.C."/>
            <person name="Theobald S."/>
            <person name="Frisvad J.C."/>
            <person name="Larsen T.O."/>
            <person name="Kjaerboelling I."/>
            <person name="Rothschild-Mancinelli K."/>
            <person name="Lyhne E.K."/>
            <person name="Kogle M.E."/>
            <person name="Barry K."/>
            <person name="Clum A."/>
            <person name="Na H."/>
            <person name="Ledsgaard L."/>
            <person name="Lin J."/>
            <person name="Lipzen A."/>
            <person name="Kuo A."/>
            <person name="Riley R."/>
            <person name="Mondo S."/>
            <person name="Labutti K."/>
            <person name="Haridas S."/>
            <person name="Pangalinan J."/>
            <person name="Salamov A.A."/>
            <person name="Simmons B.A."/>
            <person name="Magnuson J.K."/>
            <person name="Chen J."/>
            <person name="Drula E."/>
            <person name="Henrissat B."/>
            <person name="Wiebenga A."/>
            <person name="Lubbers R.J."/>
            <person name="Gomes A.C."/>
            <person name="Makela M.R."/>
            <person name="Stajich J."/>
            <person name="Grigoriev I.V."/>
            <person name="Mortensen U.H."/>
            <person name="De Vries R.P."/>
            <person name="Baker S.E."/>
            <person name="Andersen M.R."/>
        </authorList>
    </citation>
    <scope>NUCLEOTIDE SEQUENCE [LARGE SCALE GENOMIC DNA]</scope>
    <source>
        <strain evidence="1 2">CBS 588.65</strain>
    </source>
</reference>
<gene>
    <name evidence="1" type="ORF">BJX63DRAFT_438832</name>
</gene>
<accession>A0ABR4GSG4</accession>
<organism evidence="1 2">
    <name type="scientific">Aspergillus granulosus</name>
    <dbReference type="NCBI Taxonomy" id="176169"/>
    <lineage>
        <taxon>Eukaryota</taxon>
        <taxon>Fungi</taxon>
        <taxon>Dikarya</taxon>
        <taxon>Ascomycota</taxon>
        <taxon>Pezizomycotina</taxon>
        <taxon>Eurotiomycetes</taxon>
        <taxon>Eurotiomycetidae</taxon>
        <taxon>Eurotiales</taxon>
        <taxon>Aspergillaceae</taxon>
        <taxon>Aspergillus</taxon>
        <taxon>Aspergillus subgen. Nidulantes</taxon>
    </lineage>
</organism>
<evidence type="ECO:0000313" key="2">
    <source>
        <dbReference type="Proteomes" id="UP001610334"/>
    </source>
</evidence>
<name>A0ABR4GSG4_9EURO</name>
<keyword evidence="2" id="KW-1185">Reference proteome</keyword>